<dbReference type="Proteomes" id="UP000660381">
    <property type="component" value="Unassembled WGS sequence"/>
</dbReference>
<comment type="caution">
    <text evidence="2">The sequence shown here is derived from an EMBL/GenBank/DDBJ whole genome shotgun (WGS) entry which is preliminary data.</text>
</comment>
<accession>A0ABR8J8V5</accession>
<dbReference type="EMBL" id="JACJTQ010000037">
    <property type="protein sequence ID" value="MBD2694025.1"/>
    <property type="molecule type" value="Genomic_DNA"/>
</dbReference>
<feature type="signal peptide" evidence="1">
    <location>
        <begin position="1"/>
        <end position="28"/>
    </location>
</feature>
<sequence>MKLSRILPLVVGSAAAGILASSASPAHALVWTLENVQFEDGATATGQFDYDPATSSYVSISINISNGTHYGSGPLGYDFFTNDFVTGDSNFLVLSSQSNYLNLFFSSPLSTTQEIISLGNDSSYGLLSGGEPVFDSSSLLTSGSVNSTAVPFDIPGGATIPTVGSLFALALMRKAKKSIASKNRIASPVNTVVS</sequence>
<proteinExistence type="predicted"/>
<feature type="chain" id="PRO_5045479271" description="PEP-CTERM sorting domain-containing protein" evidence="1">
    <location>
        <begin position="29"/>
        <end position="194"/>
    </location>
</feature>
<protein>
    <recommendedName>
        <fullName evidence="4">PEP-CTERM sorting domain-containing protein</fullName>
    </recommendedName>
</protein>
<evidence type="ECO:0000313" key="3">
    <source>
        <dbReference type="Proteomes" id="UP000660381"/>
    </source>
</evidence>
<gene>
    <name evidence="2" type="ORF">H6G68_20085</name>
</gene>
<keyword evidence="3" id="KW-1185">Reference proteome</keyword>
<reference evidence="2 3" key="1">
    <citation type="journal article" date="2020" name="ISME J.">
        <title>Comparative genomics reveals insights into cyanobacterial evolution and habitat adaptation.</title>
        <authorList>
            <person name="Chen M.Y."/>
            <person name="Teng W.K."/>
            <person name="Zhao L."/>
            <person name="Hu C.X."/>
            <person name="Zhou Y.K."/>
            <person name="Han B.P."/>
            <person name="Song L.R."/>
            <person name="Shu W.S."/>
        </authorList>
    </citation>
    <scope>NUCLEOTIDE SEQUENCE [LARGE SCALE GENOMIC DNA]</scope>
    <source>
        <strain evidence="2 3">FACHB-362</strain>
    </source>
</reference>
<evidence type="ECO:0000256" key="1">
    <source>
        <dbReference type="SAM" id="SignalP"/>
    </source>
</evidence>
<dbReference type="RefSeq" id="WP_190908223.1">
    <property type="nucleotide sequence ID" value="NZ_JACJTQ010000037.1"/>
</dbReference>
<evidence type="ECO:0008006" key="4">
    <source>
        <dbReference type="Google" id="ProtNLM"/>
    </source>
</evidence>
<organism evidence="2 3">
    <name type="scientific">Anabaena catenula FACHB-362</name>
    <dbReference type="NCBI Taxonomy" id="2692877"/>
    <lineage>
        <taxon>Bacteria</taxon>
        <taxon>Bacillati</taxon>
        <taxon>Cyanobacteriota</taxon>
        <taxon>Cyanophyceae</taxon>
        <taxon>Nostocales</taxon>
        <taxon>Nostocaceae</taxon>
        <taxon>Anabaena</taxon>
    </lineage>
</organism>
<keyword evidence="1" id="KW-0732">Signal</keyword>
<evidence type="ECO:0000313" key="2">
    <source>
        <dbReference type="EMBL" id="MBD2694025.1"/>
    </source>
</evidence>
<name>A0ABR8J8V5_9NOST</name>